<protein>
    <submittedName>
        <fullName evidence="1">Uncharacterized protein</fullName>
    </submittedName>
</protein>
<sequence>MLHNRLDRFISTSQGAEQGYQGFRTLHKHIQLEPEALRDPARRPKRFRFEVAWLREQNCEETIRLGWTAKVKSGNAAAVPDHIRNLCVHLLQWERGAVGNIRSQIRRLRERILAIRRGPLNTNSIKLLEELKSELEECLAREEIL</sequence>
<proteinExistence type="predicted"/>
<comment type="caution">
    <text evidence="1">The sequence shown here is derived from an EMBL/GenBank/DDBJ whole genome shotgun (WGS) entry which is preliminary data.</text>
</comment>
<name>A0AAW2UFZ6_9LAMI</name>
<reference evidence="1" key="1">
    <citation type="submission" date="2020-06" db="EMBL/GenBank/DDBJ databases">
        <authorList>
            <person name="Li T."/>
            <person name="Hu X."/>
            <person name="Zhang T."/>
            <person name="Song X."/>
            <person name="Zhang H."/>
            <person name="Dai N."/>
            <person name="Sheng W."/>
            <person name="Hou X."/>
            <person name="Wei L."/>
        </authorList>
    </citation>
    <scope>NUCLEOTIDE SEQUENCE</scope>
    <source>
        <strain evidence="1">KEN1</strain>
        <tissue evidence="1">Leaf</tissue>
    </source>
</reference>
<organism evidence="1">
    <name type="scientific">Sesamum latifolium</name>
    <dbReference type="NCBI Taxonomy" id="2727402"/>
    <lineage>
        <taxon>Eukaryota</taxon>
        <taxon>Viridiplantae</taxon>
        <taxon>Streptophyta</taxon>
        <taxon>Embryophyta</taxon>
        <taxon>Tracheophyta</taxon>
        <taxon>Spermatophyta</taxon>
        <taxon>Magnoliopsida</taxon>
        <taxon>eudicotyledons</taxon>
        <taxon>Gunneridae</taxon>
        <taxon>Pentapetalae</taxon>
        <taxon>asterids</taxon>
        <taxon>lamiids</taxon>
        <taxon>Lamiales</taxon>
        <taxon>Pedaliaceae</taxon>
        <taxon>Sesamum</taxon>
    </lineage>
</organism>
<evidence type="ECO:0000313" key="1">
    <source>
        <dbReference type="EMBL" id="KAL0415879.1"/>
    </source>
</evidence>
<gene>
    <name evidence="1" type="ORF">Slati_3419800</name>
</gene>
<dbReference type="AlphaFoldDB" id="A0AAW2UFZ6"/>
<dbReference type="EMBL" id="JACGWN010000012">
    <property type="protein sequence ID" value="KAL0415879.1"/>
    <property type="molecule type" value="Genomic_DNA"/>
</dbReference>
<reference evidence="1" key="2">
    <citation type="journal article" date="2024" name="Plant">
        <title>Genomic evolution and insights into agronomic trait innovations of Sesamum species.</title>
        <authorList>
            <person name="Miao H."/>
            <person name="Wang L."/>
            <person name="Qu L."/>
            <person name="Liu H."/>
            <person name="Sun Y."/>
            <person name="Le M."/>
            <person name="Wang Q."/>
            <person name="Wei S."/>
            <person name="Zheng Y."/>
            <person name="Lin W."/>
            <person name="Duan Y."/>
            <person name="Cao H."/>
            <person name="Xiong S."/>
            <person name="Wang X."/>
            <person name="Wei L."/>
            <person name="Li C."/>
            <person name="Ma Q."/>
            <person name="Ju M."/>
            <person name="Zhao R."/>
            <person name="Li G."/>
            <person name="Mu C."/>
            <person name="Tian Q."/>
            <person name="Mei H."/>
            <person name="Zhang T."/>
            <person name="Gao T."/>
            <person name="Zhang H."/>
        </authorList>
    </citation>
    <scope>NUCLEOTIDE SEQUENCE</scope>
    <source>
        <strain evidence="1">KEN1</strain>
    </source>
</reference>
<accession>A0AAW2UFZ6</accession>